<keyword evidence="3" id="KW-1185">Reference proteome</keyword>
<feature type="transmembrane region" description="Helical" evidence="1">
    <location>
        <begin position="31"/>
        <end position="49"/>
    </location>
</feature>
<name>A0A1H8U919_9GAMM</name>
<protein>
    <submittedName>
        <fullName evidence="2">Uncharacterized protein</fullName>
    </submittedName>
</protein>
<evidence type="ECO:0000313" key="3">
    <source>
        <dbReference type="Proteomes" id="UP000199657"/>
    </source>
</evidence>
<dbReference type="Proteomes" id="UP000199657">
    <property type="component" value="Unassembled WGS sequence"/>
</dbReference>
<evidence type="ECO:0000256" key="1">
    <source>
        <dbReference type="SAM" id="Phobius"/>
    </source>
</evidence>
<keyword evidence="1" id="KW-0472">Membrane</keyword>
<dbReference type="AlphaFoldDB" id="A0A1H8U919"/>
<proteinExistence type="predicted"/>
<accession>A0A1H8U919</accession>
<feature type="non-terminal residue" evidence="2">
    <location>
        <position position="58"/>
    </location>
</feature>
<keyword evidence="1" id="KW-1133">Transmembrane helix</keyword>
<reference evidence="2 3" key="1">
    <citation type="submission" date="2016-10" db="EMBL/GenBank/DDBJ databases">
        <authorList>
            <person name="de Groot N.N."/>
        </authorList>
    </citation>
    <scope>NUCLEOTIDE SEQUENCE [LARGE SCALE GENOMIC DNA]</scope>
    <source>
        <strain evidence="2 3">CGMCC 1.6291</strain>
    </source>
</reference>
<dbReference type="EMBL" id="FOEG01000006">
    <property type="protein sequence ID" value="SEO99665.1"/>
    <property type="molecule type" value="Genomic_DNA"/>
</dbReference>
<sequence length="58" mass="6367">MAEHPQHSLLWRRSVHGLAAVALLLPASLRWLIYAALLAVLIAGVLTLTGRAPWSEVR</sequence>
<keyword evidence="1" id="KW-0812">Transmembrane</keyword>
<organism evidence="2 3">
    <name type="scientific">Aquisalimonas asiatica</name>
    <dbReference type="NCBI Taxonomy" id="406100"/>
    <lineage>
        <taxon>Bacteria</taxon>
        <taxon>Pseudomonadati</taxon>
        <taxon>Pseudomonadota</taxon>
        <taxon>Gammaproteobacteria</taxon>
        <taxon>Chromatiales</taxon>
        <taxon>Ectothiorhodospiraceae</taxon>
        <taxon>Aquisalimonas</taxon>
    </lineage>
</organism>
<gene>
    <name evidence="2" type="ORF">SAMN04488052_1061</name>
</gene>
<evidence type="ECO:0000313" key="2">
    <source>
        <dbReference type="EMBL" id="SEO99665.1"/>
    </source>
</evidence>